<dbReference type="HOGENOM" id="CLU_040886_0_0_6"/>
<protein>
    <recommendedName>
        <fullName evidence="5">DUF2491 domain-containing protein</fullName>
    </recommendedName>
</protein>
<keyword evidence="2" id="KW-1133">Transmembrane helix</keyword>
<dbReference type="Pfam" id="PF10679">
    <property type="entry name" value="DUF2491"/>
    <property type="match status" value="1"/>
</dbReference>
<feature type="compositionally biased region" description="Gly residues" evidence="1">
    <location>
        <begin position="145"/>
        <end position="163"/>
    </location>
</feature>
<reference evidence="3 4" key="1">
    <citation type="journal article" date="2011" name="Stand. Genomic Sci.">
        <title>Complete genome sequence of Allochromatium vinosum DSM 180(T).</title>
        <authorList>
            <person name="Weissgerber T."/>
            <person name="Zigann R."/>
            <person name="Bruce D."/>
            <person name="Chang Y.J."/>
            <person name="Detter J.C."/>
            <person name="Han C."/>
            <person name="Hauser L."/>
            <person name="Jeffries C.D."/>
            <person name="Land M."/>
            <person name="Munk A.C."/>
            <person name="Tapia R."/>
            <person name="Dahl C."/>
        </authorList>
    </citation>
    <scope>NUCLEOTIDE SEQUENCE [LARGE SCALE GENOMIC DNA]</scope>
    <source>
        <strain evidence="4">ATCC 17899 / DSM 180 / NBRC 103801 / NCIMB 10441 / D</strain>
    </source>
</reference>
<dbReference type="eggNOG" id="COG2358">
    <property type="taxonomic scope" value="Bacteria"/>
</dbReference>
<keyword evidence="2" id="KW-0812">Transmembrane</keyword>
<feature type="compositionally biased region" description="Polar residues" evidence="1">
    <location>
        <begin position="63"/>
        <end position="96"/>
    </location>
</feature>
<proteinExistence type="predicted"/>
<feature type="compositionally biased region" description="Basic and acidic residues" evidence="1">
    <location>
        <begin position="100"/>
        <end position="112"/>
    </location>
</feature>
<name>D3RSP7_ALLVD</name>
<dbReference type="AlphaFoldDB" id="D3RSP7"/>
<feature type="region of interest" description="Disordered" evidence="1">
    <location>
        <begin position="31"/>
        <end position="173"/>
    </location>
</feature>
<evidence type="ECO:0008006" key="5">
    <source>
        <dbReference type="Google" id="ProtNLM"/>
    </source>
</evidence>
<keyword evidence="2" id="KW-0472">Membrane</keyword>
<accession>D3RSP7</accession>
<keyword evidence="4" id="KW-1185">Reference proteome</keyword>
<evidence type="ECO:0000256" key="2">
    <source>
        <dbReference type="SAM" id="Phobius"/>
    </source>
</evidence>
<dbReference type="KEGG" id="alv:Alvin_1267"/>
<feature type="transmembrane region" description="Helical" evidence="2">
    <location>
        <begin position="259"/>
        <end position="282"/>
    </location>
</feature>
<gene>
    <name evidence="3" type="ordered locus">Alvin_1267</name>
</gene>
<dbReference type="EMBL" id="CP001896">
    <property type="protein sequence ID" value="ADC62206.1"/>
    <property type="molecule type" value="Genomic_DNA"/>
</dbReference>
<evidence type="ECO:0000313" key="4">
    <source>
        <dbReference type="Proteomes" id="UP000001441"/>
    </source>
</evidence>
<evidence type="ECO:0000313" key="3">
    <source>
        <dbReference type="EMBL" id="ADC62206.1"/>
    </source>
</evidence>
<dbReference type="Proteomes" id="UP000001441">
    <property type="component" value="Chromosome"/>
</dbReference>
<dbReference type="OrthoDB" id="5459171at2"/>
<evidence type="ECO:0000256" key="1">
    <source>
        <dbReference type="SAM" id="MobiDB-lite"/>
    </source>
</evidence>
<dbReference type="STRING" id="572477.Alvin_1267"/>
<sequence length="511" mass="55807">MRMPRLTPTLGLTLLLTLAIGLLTPLDGWAKKRGSSSGGYSRPASSLSQRTPSTRPSAIKRTPSVSGGYSRPRTSPSAISSPATRGSATDQTLSRQGSKRALDDFRRQREPEAPAIETVWNRPSTSGTAPSAPRRPSTLDSIGDAIGGYGGRGSATPWTGGGRQIPATRPARSPSSFGPWSAVLLWGLLETLSRPGHAEFFYHHADDPGYRQWRADAEEQAREDPALARQLTELDTRLASMSGPRDPNYPAPEIESPGFPFGALLTALFLLLIAAVFIVVLWRRFFGEVGRRRPAVKHDRGSGKRTAYRPDWFRVGMTLPVDPSLFILAEPLTKLQAPRSASGSGLVSVERVGEVRGEGVTWYRLYVSGGDGFFQVHLDAPGQPDECRYFSRLDVVEPADADEWGVWLDRDEGLIGWPEFQTQDGQLYARLWSPGQTRREPYSLRETLEAADGTDIEPCRQQAMLYTRATGAQPPMPSTEYLLVAANEQGDGAWVSLHVGIDIPVASLNLS</sequence>
<feature type="compositionally biased region" description="Low complexity" evidence="1">
    <location>
        <begin position="38"/>
        <end position="48"/>
    </location>
</feature>
<dbReference type="InterPro" id="IPR019621">
    <property type="entry name" value="DUF2491"/>
</dbReference>
<organism evidence="3 4">
    <name type="scientific">Allochromatium vinosum (strain ATCC 17899 / DSM 180 / NBRC 103801 / NCIMB 10441 / D)</name>
    <name type="common">Chromatium vinosum</name>
    <dbReference type="NCBI Taxonomy" id="572477"/>
    <lineage>
        <taxon>Bacteria</taxon>
        <taxon>Pseudomonadati</taxon>
        <taxon>Pseudomonadota</taxon>
        <taxon>Gammaproteobacteria</taxon>
        <taxon>Chromatiales</taxon>
        <taxon>Chromatiaceae</taxon>
        <taxon>Allochromatium</taxon>
    </lineage>
</organism>